<dbReference type="GO" id="GO:0050660">
    <property type="term" value="F:flavin adenine dinucleotide binding"/>
    <property type="evidence" value="ECO:0007669"/>
    <property type="project" value="InterPro"/>
</dbReference>
<evidence type="ECO:0000256" key="4">
    <source>
        <dbReference type="ARBA" id="ARBA00022630"/>
    </source>
</evidence>
<evidence type="ECO:0000256" key="8">
    <source>
        <dbReference type="ARBA" id="ARBA00023002"/>
    </source>
</evidence>
<proteinExistence type="inferred from homology"/>
<name>A0A673T475_SURSU</name>
<protein>
    <recommendedName>
        <fullName evidence="10">Flavin-containing monooxygenase</fullName>
        <ecNumber evidence="10">1.-.-.-</ecNumber>
    </recommendedName>
</protein>
<reference evidence="11 12" key="1">
    <citation type="submission" date="2019-05" db="EMBL/GenBank/DDBJ databases">
        <title>A Chromosome-scale Meerkat (S. suricatta) Genome Assembly.</title>
        <authorList>
            <person name="Dudchenko O."/>
            <person name="Lieberman Aiden E."/>
            <person name="Tung J."/>
            <person name="Barreiro L.B."/>
            <person name="Clutton-Brock T.H."/>
        </authorList>
    </citation>
    <scope>NUCLEOTIDE SEQUENCE [LARGE SCALE GENOMIC DNA]</scope>
</reference>
<reference evidence="11" key="2">
    <citation type="submission" date="2025-08" db="UniProtKB">
        <authorList>
            <consortium name="Ensembl"/>
        </authorList>
    </citation>
    <scope>IDENTIFICATION</scope>
</reference>
<dbReference type="Ensembl" id="ENSSSUT00005007694.1">
    <property type="protein sequence ID" value="ENSSSUP00005006668.1"/>
    <property type="gene ID" value="ENSSSUG00005004305.1"/>
</dbReference>
<keyword evidence="7" id="KW-0521">NADP</keyword>
<keyword evidence="6 10" id="KW-0274">FAD</keyword>
<organism evidence="11 12">
    <name type="scientific">Suricata suricatta</name>
    <name type="common">Meerkat</name>
    <dbReference type="NCBI Taxonomy" id="37032"/>
    <lineage>
        <taxon>Eukaryota</taxon>
        <taxon>Metazoa</taxon>
        <taxon>Chordata</taxon>
        <taxon>Craniata</taxon>
        <taxon>Vertebrata</taxon>
        <taxon>Euteleostomi</taxon>
        <taxon>Mammalia</taxon>
        <taxon>Eutheria</taxon>
        <taxon>Laurasiatheria</taxon>
        <taxon>Carnivora</taxon>
        <taxon>Feliformia</taxon>
        <taxon>Herpestidae</taxon>
        <taxon>Suricata</taxon>
    </lineage>
</organism>
<dbReference type="InterPro" id="IPR020946">
    <property type="entry name" value="Flavin_mOase-like"/>
</dbReference>
<keyword evidence="5" id="KW-0256">Endoplasmic reticulum</keyword>
<dbReference type="PANTHER" id="PTHR23023">
    <property type="entry name" value="DIMETHYLANILINE MONOOXYGENASE"/>
    <property type="match status" value="1"/>
</dbReference>
<sequence length="136" mass="15567">MAKRVAIVGAGVCGLASIRCCLEGGLEPTCFERSDDIGGLWRFTEHVEEGRASLYRSVVSNSCKEMSCYSDFPFPEDCPNYVPNSQLLKYLKMYANQFNLLKYIQFKISLGIERSLNIVLYRRHPPPFPFLRTETR</sequence>
<comment type="cofactor">
    <cofactor evidence="1 10">
        <name>FAD</name>
        <dbReference type="ChEBI" id="CHEBI:57692"/>
    </cofactor>
</comment>
<dbReference type="GO" id="GO:0004499">
    <property type="term" value="F:N,N-dimethylaniline monooxygenase activity"/>
    <property type="evidence" value="ECO:0007669"/>
    <property type="project" value="InterPro"/>
</dbReference>
<keyword evidence="12" id="KW-1185">Reference proteome</keyword>
<keyword evidence="4 10" id="KW-0285">Flavoprotein</keyword>
<reference evidence="11" key="3">
    <citation type="submission" date="2025-09" db="UniProtKB">
        <authorList>
            <consortium name="Ensembl"/>
        </authorList>
    </citation>
    <scope>IDENTIFICATION</scope>
</reference>
<accession>A0A673T475</accession>
<keyword evidence="8 10" id="KW-0560">Oxidoreductase</keyword>
<evidence type="ECO:0000256" key="1">
    <source>
        <dbReference type="ARBA" id="ARBA00001974"/>
    </source>
</evidence>
<dbReference type="InterPro" id="IPR000960">
    <property type="entry name" value="Flavin_mOase"/>
</dbReference>
<dbReference type="GO" id="GO:0050661">
    <property type="term" value="F:NADP binding"/>
    <property type="evidence" value="ECO:0007669"/>
    <property type="project" value="InterPro"/>
</dbReference>
<comment type="subcellular location">
    <subcellularLocation>
        <location evidence="2">Endoplasmic reticulum membrane</location>
    </subcellularLocation>
</comment>
<dbReference type="AlphaFoldDB" id="A0A673T475"/>
<evidence type="ECO:0000256" key="5">
    <source>
        <dbReference type="ARBA" id="ARBA00022824"/>
    </source>
</evidence>
<dbReference type="PRINTS" id="PR00370">
    <property type="entry name" value="FMOXYGENASE"/>
</dbReference>
<evidence type="ECO:0000256" key="2">
    <source>
        <dbReference type="ARBA" id="ARBA00004586"/>
    </source>
</evidence>
<evidence type="ECO:0000256" key="9">
    <source>
        <dbReference type="ARBA" id="ARBA00023033"/>
    </source>
</evidence>
<dbReference type="SUPFAM" id="SSF51905">
    <property type="entry name" value="FAD/NAD(P)-binding domain"/>
    <property type="match status" value="1"/>
</dbReference>
<dbReference type="InterPro" id="IPR050346">
    <property type="entry name" value="FMO-like"/>
</dbReference>
<evidence type="ECO:0000256" key="3">
    <source>
        <dbReference type="ARBA" id="ARBA00009183"/>
    </source>
</evidence>
<dbReference type="Proteomes" id="UP000472268">
    <property type="component" value="Chromosome 3"/>
</dbReference>
<evidence type="ECO:0000256" key="7">
    <source>
        <dbReference type="ARBA" id="ARBA00022857"/>
    </source>
</evidence>
<evidence type="ECO:0000256" key="6">
    <source>
        <dbReference type="ARBA" id="ARBA00022827"/>
    </source>
</evidence>
<gene>
    <name evidence="11" type="primary">FMO1</name>
</gene>
<dbReference type="InterPro" id="IPR036188">
    <property type="entry name" value="FAD/NAD-bd_sf"/>
</dbReference>
<dbReference type="GO" id="GO:0005789">
    <property type="term" value="C:endoplasmic reticulum membrane"/>
    <property type="evidence" value="ECO:0007669"/>
    <property type="project" value="UniProtKB-SubCell"/>
</dbReference>
<dbReference type="Gene3D" id="3.50.50.60">
    <property type="entry name" value="FAD/NAD(P)-binding domain"/>
    <property type="match status" value="1"/>
</dbReference>
<comment type="similarity">
    <text evidence="3 10">Belongs to the FMO family.</text>
</comment>
<keyword evidence="9 10" id="KW-0503">Monooxygenase</keyword>
<evidence type="ECO:0000313" key="11">
    <source>
        <dbReference type="Ensembl" id="ENSSSUP00005006668.1"/>
    </source>
</evidence>
<evidence type="ECO:0000313" key="12">
    <source>
        <dbReference type="Proteomes" id="UP000472268"/>
    </source>
</evidence>
<dbReference type="EC" id="1.-.-.-" evidence="10"/>
<dbReference type="Pfam" id="PF00743">
    <property type="entry name" value="FMO-like"/>
    <property type="match status" value="1"/>
</dbReference>
<evidence type="ECO:0000256" key="10">
    <source>
        <dbReference type="RuleBase" id="RU361177"/>
    </source>
</evidence>